<dbReference type="Pfam" id="PF01593">
    <property type="entry name" value="Amino_oxidase"/>
    <property type="match status" value="1"/>
</dbReference>
<dbReference type="OrthoDB" id="337830at2"/>
<dbReference type="Proteomes" id="UP000267164">
    <property type="component" value="Chromosome"/>
</dbReference>
<evidence type="ECO:0000256" key="4">
    <source>
        <dbReference type="PIRSR" id="PIRSR601613-1"/>
    </source>
</evidence>
<dbReference type="InterPro" id="IPR036188">
    <property type="entry name" value="FAD/NAD-bd_sf"/>
</dbReference>
<dbReference type="PRINTS" id="PR00757">
    <property type="entry name" value="AMINEOXDASEF"/>
</dbReference>
<evidence type="ECO:0000313" key="6">
    <source>
        <dbReference type="EMBL" id="AYF78286.1"/>
    </source>
</evidence>
<dbReference type="Gene3D" id="3.50.50.60">
    <property type="entry name" value="FAD/NAD(P)-binding domain"/>
    <property type="match status" value="1"/>
</dbReference>
<evidence type="ECO:0000313" key="7">
    <source>
        <dbReference type="Proteomes" id="UP000267164"/>
    </source>
</evidence>
<organism evidence="6 7">
    <name type="scientific">Nocardia yunnanensis</name>
    <dbReference type="NCBI Taxonomy" id="2382165"/>
    <lineage>
        <taxon>Bacteria</taxon>
        <taxon>Bacillati</taxon>
        <taxon>Actinomycetota</taxon>
        <taxon>Actinomycetes</taxon>
        <taxon>Mycobacteriales</taxon>
        <taxon>Nocardiaceae</taxon>
        <taxon>Nocardia</taxon>
    </lineage>
</organism>
<reference evidence="6 7" key="1">
    <citation type="submission" date="2018-09" db="EMBL/GenBank/DDBJ databases">
        <title>Nocardia yunnanensis sp. nov., an actinomycete isolated from a soil sample.</title>
        <authorList>
            <person name="Zhang J."/>
        </authorList>
    </citation>
    <scope>NUCLEOTIDE SEQUENCE [LARGE SCALE GENOMIC DNA]</scope>
    <source>
        <strain evidence="6 7">CFHS0054</strain>
    </source>
</reference>
<evidence type="ECO:0000256" key="3">
    <source>
        <dbReference type="ARBA" id="ARBA00023002"/>
    </source>
</evidence>
<dbReference type="PANTHER" id="PTHR43563:SF1">
    <property type="entry name" value="AMINE OXIDASE [FLAVIN-CONTAINING] B"/>
    <property type="match status" value="1"/>
</dbReference>
<dbReference type="InterPro" id="IPR050703">
    <property type="entry name" value="Flavin_MAO"/>
</dbReference>
<keyword evidence="3" id="KW-0560">Oxidoreductase</keyword>
<comment type="cofactor">
    <cofactor evidence="1">
        <name>FAD</name>
        <dbReference type="ChEBI" id="CHEBI:57692"/>
    </cofactor>
</comment>
<comment type="similarity">
    <text evidence="2">Belongs to the flavin monoamine oxidase family.</text>
</comment>
<dbReference type="SUPFAM" id="SSF54373">
    <property type="entry name" value="FAD-linked reductases, C-terminal domain"/>
    <property type="match status" value="1"/>
</dbReference>
<evidence type="ECO:0000256" key="1">
    <source>
        <dbReference type="ARBA" id="ARBA00001974"/>
    </source>
</evidence>
<proteinExistence type="inferred from homology"/>
<dbReference type="SUPFAM" id="SSF51905">
    <property type="entry name" value="FAD/NAD(P)-binding domain"/>
    <property type="match status" value="1"/>
</dbReference>
<dbReference type="GO" id="GO:0016491">
    <property type="term" value="F:oxidoreductase activity"/>
    <property type="evidence" value="ECO:0007669"/>
    <property type="project" value="UniProtKB-KW"/>
</dbReference>
<dbReference type="KEGG" id="nyu:D7D52_35675"/>
<feature type="binding site" evidence="4">
    <location>
        <position position="16"/>
    </location>
    <ligand>
        <name>FAD</name>
        <dbReference type="ChEBI" id="CHEBI:57692"/>
    </ligand>
</feature>
<feature type="binding site" evidence="4">
    <location>
        <begin position="35"/>
        <end position="36"/>
    </location>
    <ligand>
        <name>FAD</name>
        <dbReference type="ChEBI" id="CHEBI:57692"/>
    </ligand>
</feature>
<name>A0A386ZLF5_9NOCA</name>
<sequence length="454" mass="48995">MAVITRDVVIVGAGPSGLTAAAELHRAGLSVTVLEARDRVGGRTWTGDIDGAMIEIGGQWLSPHHTAALALVEELGLRTFSRYREGESVYLAADGTRQQFIGDAFPAPAETAAEIDRLLALLDGLAAEVGAEEPWAHPRAAELDSIPFSIWLEGQSDNEYARETVSFFVAGAMLTKPAHTFSTLQALHMAAAQGSYTSLATDTFMLDKRVIGGMQQVSQRLAASLGADVHLNAPVRKIRWSDTGVTVFADGDLEVHADRVVLAVPPNLYAGISFDPPLPRRRHQMHQHMSFGFVVKVHAVYETPFWRAKGLSGTGFSDTDLVSEVYDNTNHGVDNGAMVGFIAHTQADAYFAMTPAERKQAALDCLVRYLGPEAADPVVFYESDWGSEEWTRGAYGVSFDLGGLTRYGHDHRDPVGPLHFSCSDLAGHGFQHVDGAIRMGQRTAAAILATRALV</sequence>
<evidence type="ECO:0000259" key="5">
    <source>
        <dbReference type="Pfam" id="PF01593"/>
    </source>
</evidence>
<feature type="binding site" evidence="4">
    <location>
        <position position="235"/>
    </location>
    <ligand>
        <name>FAD</name>
        <dbReference type="ChEBI" id="CHEBI:57692"/>
    </ligand>
</feature>
<dbReference type="InterPro" id="IPR002937">
    <property type="entry name" value="Amino_oxidase"/>
</dbReference>
<dbReference type="RefSeq" id="WP_120743369.1">
    <property type="nucleotide sequence ID" value="NZ_CP032568.1"/>
</dbReference>
<accession>A0A386ZLF5</accession>
<feature type="binding site" evidence="4">
    <location>
        <position position="341"/>
    </location>
    <ligand>
        <name>substrate</name>
    </ligand>
</feature>
<evidence type="ECO:0000256" key="2">
    <source>
        <dbReference type="ARBA" id="ARBA00005995"/>
    </source>
</evidence>
<keyword evidence="7" id="KW-1185">Reference proteome</keyword>
<dbReference type="EMBL" id="CP032568">
    <property type="protein sequence ID" value="AYF78286.1"/>
    <property type="molecule type" value="Genomic_DNA"/>
</dbReference>
<gene>
    <name evidence="6" type="ORF">D7D52_35675</name>
</gene>
<dbReference type="InterPro" id="IPR001613">
    <property type="entry name" value="Flavin_amine_oxidase"/>
</dbReference>
<dbReference type="PANTHER" id="PTHR43563">
    <property type="entry name" value="AMINE OXIDASE"/>
    <property type="match status" value="1"/>
</dbReference>
<dbReference type="AlphaFoldDB" id="A0A386ZLF5"/>
<protein>
    <submittedName>
        <fullName evidence="6">FAD-dependent oxidoreductase</fullName>
    </submittedName>
</protein>
<feature type="domain" description="Amine oxidase" evidence="5">
    <location>
        <begin position="16"/>
        <end position="448"/>
    </location>
</feature>